<dbReference type="InterPro" id="IPR050641">
    <property type="entry name" value="RIFMO-like"/>
</dbReference>
<keyword evidence="4" id="KW-0560">Oxidoreductase</keyword>
<accession>A0A9N9YA77</accession>
<gene>
    <name evidence="6" type="ORF">CBYS24578_00003531</name>
</gene>
<dbReference type="SUPFAM" id="SSF51905">
    <property type="entry name" value="FAD/NAD(P)-binding domain"/>
    <property type="match status" value="1"/>
</dbReference>
<proteinExistence type="predicted"/>
<keyword evidence="3" id="KW-0274">FAD</keyword>
<dbReference type="Pfam" id="PF21274">
    <property type="entry name" value="Rng_hyd_C"/>
    <property type="match status" value="1"/>
</dbReference>
<comment type="caution">
    <text evidence="6">The sequence shown here is derived from an EMBL/GenBank/DDBJ whole genome shotgun (WGS) entry which is preliminary data.</text>
</comment>
<dbReference type="OrthoDB" id="1716816at2759"/>
<dbReference type="GO" id="GO:0016709">
    <property type="term" value="F:oxidoreductase activity, acting on paired donors, with incorporation or reduction of molecular oxygen, NAD(P)H as one donor, and incorporation of one atom of oxygen"/>
    <property type="evidence" value="ECO:0007669"/>
    <property type="project" value="UniProtKB-ARBA"/>
</dbReference>
<evidence type="ECO:0000256" key="2">
    <source>
        <dbReference type="ARBA" id="ARBA00022630"/>
    </source>
</evidence>
<dbReference type="InterPro" id="IPR036188">
    <property type="entry name" value="FAD/NAD-bd_sf"/>
</dbReference>
<evidence type="ECO:0000313" key="7">
    <source>
        <dbReference type="Proteomes" id="UP000754883"/>
    </source>
</evidence>
<evidence type="ECO:0000256" key="4">
    <source>
        <dbReference type="ARBA" id="ARBA00023002"/>
    </source>
</evidence>
<evidence type="ECO:0000256" key="3">
    <source>
        <dbReference type="ARBA" id="ARBA00022827"/>
    </source>
</evidence>
<dbReference type="Proteomes" id="UP000754883">
    <property type="component" value="Unassembled WGS sequence"/>
</dbReference>
<sequence>MTRDVIIVGAGPTGLWLAFELRSAGLDVTVIERNVQRDIRSRAAAMAAGSVETFATRGIAQLFIDAGKPIHSVHYGSSATRLQFSKDVLGTKYPHSLMIPQKKTEELLIEACKEKGVHFLLGYNVVDLTQDQSGVTVTCQSEGLAPVIYAASWLLGCDGTKSIVREKAGFDFPGSDRDLSGWLGDVLATDPPEEPLSVNNESGCFLMQPLGYENYYRVTGVRLDRMKSAHESAPTLDEVKAHAVSATGKDFGMHSPLWFSRYGNATRLVSNYRIGRVFVAGDAAHQFFPAGGQGITTGLADAANLAWKLAAVINGRVKPEKADSLLDSYNTERSLALRAIINGTLAQTGLYAPENVRQRALADVVYEIIAFPNVNRLLAQRLTGFGDPFPGREETGEPLLGRRVTHLEIGGGFDKLLGAMDVSSFILINRSAAIEERLEKATSPWSHWIKRFGVADGIATFDEQWNGVDAVLLRPDGRIIWASMRVVEEYIAGVICWSYGWIRHLIYALSDWLQVSKKWL</sequence>
<evidence type="ECO:0000259" key="5">
    <source>
        <dbReference type="Pfam" id="PF01494"/>
    </source>
</evidence>
<keyword evidence="2" id="KW-0285">Flavoprotein</keyword>
<organism evidence="6 7">
    <name type="scientific">Clonostachys byssicola</name>
    <dbReference type="NCBI Taxonomy" id="160290"/>
    <lineage>
        <taxon>Eukaryota</taxon>
        <taxon>Fungi</taxon>
        <taxon>Dikarya</taxon>
        <taxon>Ascomycota</taxon>
        <taxon>Pezizomycotina</taxon>
        <taxon>Sordariomycetes</taxon>
        <taxon>Hypocreomycetidae</taxon>
        <taxon>Hypocreales</taxon>
        <taxon>Bionectriaceae</taxon>
        <taxon>Clonostachys</taxon>
    </lineage>
</organism>
<dbReference type="InterPro" id="IPR002938">
    <property type="entry name" value="FAD-bd"/>
</dbReference>
<dbReference type="GO" id="GO:0071949">
    <property type="term" value="F:FAD binding"/>
    <property type="evidence" value="ECO:0007669"/>
    <property type="project" value="InterPro"/>
</dbReference>
<dbReference type="PANTHER" id="PTHR43004:SF19">
    <property type="entry name" value="BINDING MONOOXYGENASE, PUTATIVE (JCVI)-RELATED"/>
    <property type="match status" value="1"/>
</dbReference>
<protein>
    <recommendedName>
        <fullName evidence="5">FAD-binding domain-containing protein</fullName>
    </recommendedName>
</protein>
<feature type="domain" description="FAD-binding" evidence="5">
    <location>
        <begin position="4"/>
        <end position="341"/>
    </location>
</feature>
<evidence type="ECO:0000256" key="1">
    <source>
        <dbReference type="ARBA" id="ARBA00001974"/>
    </source>
</evidence>
<dbReference type="PANTHER" id="PTHR43004">
    <property type="entry name" value="TRK SYSTEM POTASSIUM UPTAKE PROTEIN"/>
    <property type="match status" value="1"/>
</dbReference>
<dbReference type="EMBL" id="CABFNO020001546">
    <property type="protein sequence ID" value="CAG9998224.1"/>
    <property type="molecule type" value="Genomic_DNA"/>
</dbReference>
<keyword evidence="7" id="KW-1185">Reference proteome</keyword>
<dbReference type="Gene3D" id="3.50.50.60">
    <property type="entry name" value="FAD/NAD(P)-binding domain"/>
    <property type="match status" value="2"/>
</dbReference>
<dbReference type="AlphaFoldDB" id="A0A9N9YA77"/>
<dbReference type="Pfam" id="PF01494">
    <property type="entry name" value="FAD_binding_3"/>
    <property type="match status" value="1"/>
</dbReference>
<reference evidence="6 7" key="2">
    <citation type="submission" date="2021-10" db="EMBL/GenBank/DDBJ databases">
        <authorList>
            <person name="Piombo E."/>
        </authorList>
    </citation>
    <scope>NUCLEOTIDE SEQUENCE [LARGE SCALE GENOMIC DNA]</scope>
</reference>
<comment type="cofactor">
    <cofactor evidence="1">
        <name>FAD</name>
        <dbReference type="ChEBI" id="CHEBI:57692"/>
    </cofactor>
</comment>
<dbReference type="PRINTS" id="PR00420">
    <property type="entry name" value="RNGMNOXGNASE"/>
</dbReference>
<dbReference type="Gene3D" id="3.40.30.120">
    <property type="match status" value="1"/>
</dbReference>
<reference evidence="7" key="1">
    <citation type="submission" date="2019-06" db="EMBL/GenBank/DDBJ databases">
        <authorList>
            <person name="Broberg M."/>
        </authorList>
    </citation>
    <scope>NUCLEOTIDE SEQUENCE [LARGE SCALE GENOMIC DNA]</scope>
</reference>
<name>A0A9N9YA77_9HYPO</name>
<evidence type="ECO:0000313" key="6">
    <source>
        <dbReference type="EMBL" id="CAG9998224.1"/>
    </source>
</evidence>
<dbReference type="Gene3D" id="3.30.70.2450">
    <property type="match status" value="1"/>
</dbReference>